<dbReference type="VEuPathDB" id="FungiDB:MAPG_05039"/>
<reference evidence="3" key="4">
    <citation type="journal article" date="2015" name="G3 (Bethesda)">
        <title>Genome sequences of three phytopathogenic species of the Magnaporthaceae family of fungi.</title>
        <authorList>
            <person name="Okagaki L.H."/>
            <person name="Nunes C.C."/>
            <person name="Sailsbery J."/>
            <person name="Clay B."/>
            <person name="Brown D."/>
            <person name="John T."/>
            <person name="Oh Y."/>
            <person name="Young N."/>
            <person name="Fitzgerald M."/>
            <person name="Haas B.J."/>
            <person name="Zeng Q."/>
            <person name="Young S."/>
            <person name="Adiconis X."/>
            <person name="Fan L."/>
            <person name="Levin J.Z."/>
            <person name="Mitchell T.K."/>
            <person name="Okubara P.A."/>
            <person name="Farman M.L."/>
            <person name="Kohn L.M."/>
            <person name="Birren B."/>
            <person name="Ma L.-J."/>
            <person name="Dean R.A."/>
        </authorList>
    </citation>
    <scope>NUCLEOTIDE SEQUENCE</scope>
    <source>
        <strain evidence="3">ATCC 64411 / 73-15</strain>
    </source>
</reference>
<dbReference type="Proteomes" id="UP000011715">
    <property type="component" value="Unassembled WGS sequence"/>
</dbReference>
<accession>A0A0C4DYC1</accession>
<feature type="compositionally biased region" description="Low complexity" evidence="1">
    <location>
        <begin position="164"/>
        <end position="186"/>
    </location>
</feature>
<dbReference type="OMA" id="NMQSRWS"/>
<dbReference type="eggNOG" id="ENOG502RVYV">
    <property type="taxonomic scope" value="Eukaryota"/>
</dbReference>
<dbReference type="AlphaFoldDB" id="A0A0C4DYC1"/>
<reference evidence="3" key="5">
    <citation type="submission" date="2015-06" db="UniProtKB">
        <authorList>
            <consortium name="EnsemblFungi"/>
        </authorList>
    </citation>
    <scope>IDENTIFICATION</scope>
    <source>
        <strain evidence="3">ATCC 64411</strain>
    </source>
</reference>
<feature type="compositionally biased region" description="Low complexity" evidence="1">
    <location>
        <begin position="219"/>
        <end position="257"/>
    </location>
</feature>
<feature type="compositionally biased region" description="Low complexity" evidence="1">
    <location>
        <begin position="562"/>
        <end position="573"/>
    </location>
</feature>
<dbReference type="EMBL" id="GL876969">
    <property type="protein sequence ID" value="KLU86020.1"/>
    <property type="molecule type" value="Genomic_DNA"/>
</dbReference>
<reference evidence="2" key="2">
    <citation type="submission" date="2010-05" db="EMBL/GenBank/DDBJ databases">
        <title>The Genome Sequence of Magnaporthe poae strain ATCC 64411.</title>
        <authorList>
            <consortium name="The Broad Institute Genome Sequencing Platform"/>
            <consortium name="Broad Institute Genome Sequencing Center for Infectious Disease"/>
            <person name="Ma L.-J."/>
            <person name="Dead R."/>
            <person name="Young S."/>
            <person name="Zeng Q."/>
            <person name="Koehrsen M."/>
            <person name="Alvarado L."/>
            <person name="Berlin A."/>
            <person name="Chapman S.B."/>
            <person name="Chen Z."/>
            <person name="Freedman E."/>
            <person name="Gellesch M."/>
            <person name="Goldberg J."/>
            <person name="Griggs A."/>
            <person name="Gujja S."/>
            <person name="Heilman E.R."/>
            <person name="Heiman D."/>
            <person name="Hepburn T."/>
            <person name="Howarth C."/>
            <person name="Jen D."/>
            <person name="Larson L."/>
            <person name="Mehta T."/>
            <person name="Neiman D."/>
            <person name="Pearson M."/>
            <person name="Roberts A."/>
            <person name="Saif S."/>
            <person name="Shea T."/>
            <person name="Shenoy N."/>
            <person name="Sisk P."/>
            <person name="Stolte C."/>
            <person name="Sykes S."/>
            <person name="Walk T."/>
            <person name="White J."/>
            <person name="Yandava C."/>
            <person name="Haas B."/>
            <person name="Nusbaum C."/>
            <person name="Birren B."/>
        </authorList>
    </citation>
    <scope>NUCLEOTIDE SEQUENCE</scope>
    <source>
        <strain evidence="2">ATCC 64411</strain>
    </source>
</reference>
<dbReference type="EMBL" id="ADBL01001184">
    <property type="status" value="NOT_ANNOTATED_CDS"/>
    <property type="molecule type" value="Genomic_DNA"/>
</dbReference>
<dbReference type="STRING" id="644358.A0A0C4DYC1"/>
<feature type="region of interest" description="Disordered" evidence="1">
    <location>
        <begin position="1"/>
        <end position="262"/>
    </location>
</feature>
<feature type="compositionally biased region" description="Polar residues" evidence="1">
    <location>
        <begin position="583"/>
        <end position="593"/>
    </location>
</feature>
<reference evidence="2" key="3">
    <citation type="submission" date="2011-03" db="EMBL/GenBank/DDBJ databases">
        <title>Annotation of Magnaporthe poae ATCC 64411.</title>
        <authorList>
            <person name="Ma L.-J."/>
            <person name="Dead R."/>
            <person name="Young S.K."/>
            <person name="Zeng Q."/>
            <person name="Gargeya S."/>
            <person name="Fitzgerald M."/>
            <person name="Haas B."/>
            <person name="Abouelleil A."/>
            <person name="Alvarado L."/>
            <person name="Arachchi H.M."/>
            <person name="Berlin A."/>
            <person name="Brown A."/>
            <person name="Chapman S.B."/>
            <person name="Chen Z."/>
            <person name="Dunbar C."/>
            <person name="Freedman E."/>
            <person name="Gearin G."/>
            <person name="Gellesch M."/>
            <person name="Goldberg J."/>
            <person name="Griggs A."/>
            <person name="Gujja S."/>
            <person name="Heiman D."/>
            <person name="Howarth C."/>
            <person name="Larson L."/>
            <person name="Lui A."/>
            <person name="MacDonald P.J.P."/>
            <person name="Mehta T."/>
            <person name="Montmayeur A."/>
            <person name="Murphy C."/>
            <person name="Neiman D."/>
            <person name="Pearson M."/>
            <person name="Priest M."/>
            <person name="Roberts A."/>
            <person name="Saif S."/>
            <person name="Shea T."/>
            <person name="Shenoy N."/>
            <person name="Sisk P."/>
            <person name="Stolte C."/>
            <person name="Sykes S."/>
            <person name="Yandava C."/>
            <person name="Wortman J."/>
            <person name="Nusbaum C."/>
            <person name="Birren B."/>
        </authorList>
    </citation>
    <scope>NUCLEOTIDE SEQUENCE</scope>
    <source>
        <strain evidence="2">ATCC 64411</strain>
    </source>
</reference>
<feature type="compositionally biased region" description="Basic and acidic residues" evidence="1">
    <location>
        <begin position="62"/>
        <end position="91"/>
    </location>
</feature>
<name>A0A0C4DYC1_MAGP6</name>
<dbReference type="EnsemblFungi" id="MAPG_05039T0">
    <property type="protein sequence ID" value="MAPG_05039T0"/>
    <property type="gene ID" value="MAPG_05039"/>
</dbReference>
<protein>
    <submittedName>
        <fullName evidence="2 3">Uncharacterized protein</fullName>
    </submittedName>
</protein>
<keyword evidence="4" id="KW-1185">Reference proteome</keyword>
<sequence>MLEDSSKSHVVGTDISPRLKRAREAWGSTTAPRTIFTETEMAPANTEMDAGLRLRRARTARGVRDLDRDALQRRREQDPLQPRSDDDDKNAPKSPDSPTSPASPSSSSTAPPQATAPPAVAPPAAAPPAVAPPAVALPLPPPLPPPPRRPGNLAPPPPPPPAQPVQTTSISSTTSRPTNPPVSTVPLPSLTSRVPPALTISTQPGQTTNPAPPPPPAVLNPVDLSTSRSSASSVPTAPSSSSSTSVVVSVVPTPSSAGDSTTSLPFKETAIAVPTSSPSSAPVSVSTAEPQYQLGPTPAVPGQPLTSAGSGVSEPQSTDNVLSPVAAPAVAGDGGAGLHAGIAVGSVAGTALVSALMFYAYKVYKRRQDSDYLSKPYTSGSNGSRDAPTGGSVAVVTGVPAGAGATTGLQSGQTFATFDPKTNSQIMNDMFAAVYAAENGQAGMYSSDYNSMASAGYPSEKKMEVQQVQYEAQEQYQDQDQEFQTQEQGGRGTIASWIRGTKTPTFPRASWSSRFTAPSWARSSTASTMRASAAFPEGFRPASPLPPSGGVSFRSVVYGTEQQQPQQPSAPAPVAFRSVDYSAEQQQPSSSGPISFRSVDYSADGQKPPIPPVPFPSGQYQPFGPALRRPSASLQKLRTSGDELAATAAEKEQLAFEVSPLSPESEAITEKPTIASPASPKTRRESGWGRE</sequence>
<reference evidence="4" key="1">
    <citation type="submission" date="2010-05" db="EMBL/GenBank/DDBJ databases">
        <title>The genome sequence of Magnaporthe poae strain ATCC 64411.</title>
        <authorList>
            <person name="Ma L.-J."/>
            <person name="Dead R."/>
            <person name="Young S."/>
            <person name="Zeng Q."/>
            <person name="Koehrsen M."/>
            <person name="Alvarado L."/>
            <person name="Berlin A."/>
            <person name="Chapman S.B."/>
            <person name="Chen Z."/>
            <person name="Freedman E."/>
            <person name="Gellesch M."/>
            <person name="Goldberg J."/>
            <person name="Griggs A."/>
            <person name="Gujja S."/>
            <person name="Heilman E.R."/>
            <person name="Heiman D."/>
            <person name="Hepburn T."/>
            <person name="Howarth C."/>
            <person name="Jen D."/>
            <person name="Larson L."/>
            <person name="Mehta T."/>
            <person name="Neiman D."/>
            <person name="Pearson M."/>
            <person name="Roberts A."/>
            <person name="Saif S."/>
            <person name="Shea T."/>
            <person name="Shenoy N."/>
            <person name="Sisk P."/>
            <person name="Stolte C."/>
            <person name="Sykes S."/>
            <person name="Walk T."/>
            <person name="White J."/>
            <person name="Yandava C."/>
            <person name="Haas B."/>
            <person name="Nusbaum C."/>
            <person name="Birren B."/>
        </authorList>
    </citation>
    <scope>NUCLEOTIDE SEQUENCE [LARGE SCALE GENOMIC DNA]</scope>
    <source>
        <strain evidence="4">ATCC 64411 / 73-15</strain>
    </source>
</reference>
<proteinExistence type="predicted"/>
<feature type="compositionally biased region" description="Pro residues" evidence="1">
    <location>
        <begin position="119"/>
        <end position="131"/>
    </location>
</feature>
<feature type="compositionally biased region" description="Basic and acidic residues" evidence="1">
    <location>
        <begin position="682"/>
        <end position="691"/>
    </location>
</feature>
<evidence type="ECO:0000313" key="4">
    <source>
        <dbReference type="Proteomes" id="UP000011715"/>
    </source>
</evidence>
<feature type="compositionally biased region" description="Low complexity" evidence="1">
    <location>
        <begin position="92"/>
        <end position="118"/>
    </location>
</feature>
<feature type="compositionally biased region" description="Polar residues" evidence="1">
    <location>
        <begin position="304"/>
        <end position="320"/>
    </location>
</feature>
<dbReference type="EMBL" id="ADBL01001185">
    <property type="status" value="NOT_ANNOTATED_CDS"/>
    <property type="molecule type" value="Genomic_DNA"/>
</dbReference>
<feature type="region of interest" description="Disordered" evidence="1">
    <location>
        <begin position="536"/>
        <end position="691"/>
    </location>
</feature>
<dbReference type="OrthoDB" id="5240374at2759"/>
<gene>
    <name evidence="2" type="ORF">MAPG_05039</name>
</gene>
<feature type="compositionally biased region" description="Pro residues" evidence="1">
    <location>
        <begin position="138"/>
        <end position="163"/>
    </location>
</feature>
<feature type="region of interest" description="Disordered" evidence="1">
    <location>
        <begin position="274"/>
        <end position="320"/>
    </location>
</feature>
<evidence type="ECO:0000256" key="1">
    <source>
        <dbReference type="SAM" id="MobiDB-lite"/>
    </source>
</evidence>
<evidence type="ECO:0000313" key="2">
    <source>
        <dbReference type="EMBL" id="KLU86020.1"/>
    </source>
</evidence>
<evidence type="ECO:0000313" key="3">
    <source>
        <dbReference type="EnsemblFungi" id="MAPG_05039T0"/>
    </source>
</evidence>
<feature type="compositionally biased region" description="Low complexity" evidence="1">
    <location>
        <begin position="274"/>
        <end position="288"/>
    </location>
</feature>
<organism evidence="3 4">
    <name type="scientific">Magnaporthiopsis poae (strain ATCC 64411 / 73-15)</name>
    <name type="common">Kentucky bluegrass fungus</name>
    <name type="synonym">Magnaporthe poae</name>
    <dbReference type="NCBI Taxonomy" id="644358"/>
    <lineage>
        <taxon>Eukaryota</taxon>
        <taxon>Fungi</taxon>
        <taxon>Dikarya</taxon>
        <taxon>Ascomycota</taxon>
        <taxon>Pezizomycotina</taxon>
        <taxon>Sordariomycetes</taxon>
        <taxon>Sordariomycetidae</taxon>
        <taxon>Magnaporthales</taxon>
        <taxon>Magnaporthaceae</taxon>
        <taxon>Magnaporthiopsis</taxon>
    </lineage>
</organism>